<gene>
    <name evidence="2" type="ORF">CLUMA_CG017555</name>
</gene>
<feature type="transmembrane region" description="Helical" evidence="1">
    <location>
        <begin position="21"/>
        <end position="41"/>
    </location>
</feature>
<dbReference type="Proteomes" id="UP000183832">
    <property type="component" value="Unassembled WGS sequence"/>
</dbReference>
<proteinExistence type="predicted"/>
<evidence type="ECO:0000256" key="1">
    <source>
        <dbReference type="SAM" id="Phobius"/>
    </source>
</evidence>
<keyword evidence="3" id="KW-1185">Reference proteome</keyword>
<feature type="transmembrane region" description="Helical" evidence="1">
    <location>
        <begin position="53"/>
        <end position="75"/>
    </location>
</feature>
<keyword evidence="1" id="KW-1133">Transmembrane helix</keyword>
<sequence>MKKNNDAIVIEKRIGCYRAGVLFSIALICILIIIVCIPPLFSSWGAHQELNTYLLIFLIFVFVILGCAIVMFINYQHRQAFKQRMKSEYGIYTLQRARLRRGESGVNSNGTELQKFDVNLNEKQTQSLKS</sequence>
<accession>A0A1J1J0U7</accession>
<keyword evidence="1" id="KW-0472">Membrane</keyword>
<reference evidence="2 3" key="1">
    <citation type="submission" date="2015-04" db="EMBL/GenBank/DDBJ databases">
        <authorList>
            <person name="Syromyatnikov M.Y."/>
            <person name="Popov V.N."/>
        </authorList>
    </citation>
    <scope>NUCLEOTIDE SEQUENCE [LARGE SCALE GENOMIC DNA]</scope>
</reference>
<name>A0A1J1J0U7_9DIPT</name>
<dbReference type="AlphaFoldDB" id="A0A1J1J0U7"/>
<evidence type="ECO:0000313" key="3">
    <source>
        <dbReference type="Proteomes" id="UP000183832"/>
    </source>
</evidence>
<evidence type="ECO:0000313" key="2">
    <source>
        <dbReference type="EMBL" id="CRL04473.1"/>
    </source>
</evidence>
<dbReference type="EMBL" id="CVRI01000063">
    <property type="protein sequence ID" value="CRL04473.1"/>
    <property type="molecule type" value="Genomic_DNA"/>
</dbReference>
<organism evidence="2 3">
    <name type="scientific">Clunio marinus</name>
    <dbReference type="NCBI Taxonomy" id="568069"/>
    <lineage>
        <taxon>Eukaryota</taxon>
        <taxon>Metazoa</taxon>
        <taxon>Ecdysozoa</taxon>
        <taxon>Arthropoda</taxon>
        <taxon>Hexapoda</taxon>
        <taxon>Insecta</taxon>
        <taxon>Pterygota</taxon>
        <taxon>Neoptera</taxon>
        <taxon>Endopterygota</taxon>
        <taxon>Diptera</taxon>
        <taxon>Nematocera</taxon>
        <taxon>Chironomoidea</taxon>
        <taxon>Chironomidae</taxon>
        <taxon>Clunio</taxon>
    </lineage>
</organism>
<keyword evidence="1" id="KW-0812">Transmembrane</keyword>
<protein>
    <submittedName>
        <fullName evidence="2">CLUMA_CG017555, isoform A</fullName>
    </submittedName>
</protein>